<protein>
    <submittedName>
        <fullName evidence="8">Uncharacterized protein</fullName>
    </submittedName>
</protein>
<reference evidence="8" key="1">
    <citation type="submission" date="2014-01" db="EMBL/GenBank/DDBJ databases">
        <title>The genome of the white-rot fungus Pycnoporus cinnabarinus: a basidiomycete model with a versatile arsenal for lignocellulosic biomass breakdown.</title>
        <authorList>
            <person name="Levasseur A."/>
            <person name="Lomascolo A."/>
            <person name="Ruiz-Duenas F.J."/>
            <person name="Uzan E."/>
            <person name="Piumi F."/>
            <person name="Kues U."/>
            <person name="Ram A.F.J."/>
            <person name="Murat C."/>
            <person name="Haon M."/>
            <person name="Benoit I."/>
            <person name="Arfi Y."/>
            <person name="Chevret D."/>
            <person name="Drula E."/>
            <person name="Kwon M.J."/>
            <person name="Gouret P."/>
            <person name="Lesage-Meessen L."/>
            <person name="Lombard V."/>
            <person name="Mariette J."/>
            <person name="Noirot C."/>
            <person name="Park J."/>
            <person name="Patyshakuliyeva A."/>
            <person name="Wieneger R.A.B."/>
            <person name="Wosten H.A.B."/>
            <person name="Martin F."/>
            <person name="Coutinho P.M."/>
            <person name="de Vries R."/>
            <person name="Martinez A.T."/>
            <person name="Klopp C."/>
            <person name="Pontarotti P."/>
            <person name="Henrissat B."/>
            <person name="Record E."/>
        </authorList>
    </citation>
    <scope>NUCLEOTIDE SEQUENCE [LARGE SCALE GENOMIC DNA]</scope>
    <source>
        <strain evidence="8">BRFM137</strain>
    </source>
</reference>
<keyword evidence="3" id="KW-0285">Flavoprotein</keyword>
<dbReference type="GO" id="GO:0016709">
    <property type="term" value="F:oxidoreductase activity, acting on paired donors, with incorporation or reduction of molecular oxygen, NAD(P)H as one donor, and incorporation of one atom of oxygen"/>
    <property type="evidence" value="ECO:0007669"/>
    <property type="project" value="UniProtKB-ARBA"/>
</dbReference>
<keyword evidence="9" id="KW-1185">Reference proteome</keyword>
<evidence type="ECO:0000256" key="5">
    <source>
        <dbReference type="ARBA" id="ARBA00023002"/>
    </source>
</evidence>
<dbReference type="Gene3D" id="3.40.30.20">
    <property type="match status" value="1"/>
</dbReference>
<dbReference type="PRINTS" id="PR00420">
    <property type="entry name" value="RNGMNOXGNASE"/>
</dbReference>
<dbReference type="PANTHER" id="PTHR43004">
    <property type="entry name" value="TRK SYSTEM POTASSIUM UPTAKE PROTEIN"/>
    <property type="match status" value="1"/>
</dbReference>
<dbReference type="Proteomes" id="UP000029665">
    <property type="component" value="Unassembled WGS sequence"/>
</dbReference>
<evidence type="ECO:0000256" key="3">
    <source>
        <dbReference type="ARBA" id="ARBA00022630"/>
    </source>
</evidence>
<evidence type="ECO:0000256" key="2">
    <source>
        <dbReference type="ARBA" id="ARBA00007801"/>
    </source>
</evidence>
<dbReference type="Pfam" id="PF07976">
    <property type="entry name" value="Phe_hydrox_dim"/>
    <property type="match status" value="1"/>
</dbReference>
<dbReference type="InterPro" id="IPR050641">
    <property type="entry name" value="RIFMO-like"/>
</dbReference>
<evidence type="ECO:0000256" key="1">
    <source>
        <dbReference type="ARBA" id="ARBA00001974"/>
    </source>
</evidence>
<dbReference type="Pfam" id="PF01494">
    <property type="entry name" value="FAD_binding_3"/>
    <property type="match status" value="1"/>
</dbReference>
<organism evidence="8 9">
    <name type="scientific">Pycnoporus cinnabarinus</name>
    <name type="common">Cinnabar-red polypore</name>
    <name type="synonym">Trametes cinnabarina</name>
    <dbReference type="NCBI Taxonomy" id="5643"/>
    <lineage>
        <taxon>Eukaryota</taxon>
        <taxon>Fungi</taxon>
        <taxon>Dikarya</taxon>
        <taxon>Basidiomycota</taxon>
        <taxon>Agaricomycotina</taxon>
        <taxon>Agaricomycetes</taxon>
        <taxon>Polyporales</taxon>
        <taxon>Polyporaceae</taxon>
        <taxon>Trametes</taxon>
    </lineage>
</organism>
<dbReference type="InterPro" id="IPR038220">
    <property type="entry name" value="PHOX_C_sf"/>
</dbReference>
<dbReference type="EMBL" id="CCBP010000033">
    <property type="protein sequence ID" value="CDO69064.1"/>
    <property type="molecule type" value="Genomic_DNA"/>
</dbReference>
<comment type="caution">
    <text evidence="8">The sequence shown here is derived from an EMBL/GenBank/DDBJ whole genome shotgun (WGS) entry which is preliminary data.</text>
</comment>
<dbReference type="STRING" id="5643.A0A060S9V1"/>
<dbReference type="InterPro" id="IPR036188">
    <property type="entry name" value="FAD/NAD-bd_sf"/>
</dbReference>
<keyword evidence="4" id="KW-0274">FAD</keyword>
<evidence type="ECO:0000259" key="6">
    <source>
        <dbReference type="Pfam" id="PF01494"/>
    </source>
</evidence>
<dbReference type="PANTHER" id="PTHR43004:SF19">
    <property type="entry name" value="BINDING MONOOXYGENASE, PUTATIVE (JCVI)-RELATED"/>
    <property type="match status" value="1"/>
</dbReference>
<dbReference type="Gene3D" id="3.30.9.10">
    <property type="entry name" value="D-Amino Acid Oxidase, subunit A, domain 2"/>
    <property type="match status" value="1"/>
</dbReference>
<evidence type="ECO:0000256" key="4">
    <source>
        <dbReference type="ARBA" id="ARBA00022827"/>
    </source>
</evidence>
<dbReference type="InterPro" id="IPR002938">
    <property type="entry name" value="FAD-bd"/>
</dbReference>
<dbReference type="GO" id="GO:0071949">
    <property type="term" value="F:FAD binding"/>
    <property type="evidence" value="ECO:0007669"/>
    <property type="project" value="InterPro"/>
</dbReference>
<feature type="domain" description="Phenol hydroxylase-like C-terminal dimerisation" evidence="7">
    <location>
        <begin position="518"/>
        <end position="566"/>
    </location>
</feature>
<gene>
    <name evidence="8" type="ORF">BN946_scf184992.g13</name>
</gene>
<dbReference type="HOGENOM" id="CLU_009665_20_3_1"/>
<accession>A0A060S9V1</accession>
<evidence type="ECO:0000313" key="9">
    <source>
        <dbReference type="Proteomes" id="UP000029665"/>
    </source>
</evidence>
<name>A0A060S9V1_PYCCI</name>
<proteinExistence type="inferred from homology"/>
<dbReference type="Gene3D" id="3.50.50.60">
    <property type="entry name" value="FAD/NAD(P)-binding domain"/>
    <property type="match status" value="1"/>
</dbReference>
<dbReference type="OMA" id="ISASCHT"/>
<dbReference type="AlphaFoldDB" id="A0A060S9V1"/>
<evidence type="ECO:0000259" key="7">
    <source>
        <dbReference type="Pfam" id="PF07976"/>
    </source>
</evidence>
<keyword evidence="5" id="KW-0560">Oxidoreductase</keyword>
<dbReference type="SUPFAM" id="SSF51905">
    <property type="entry name" value="FAD/NAD(P)-binding domain"/>
    <property type="match status" value="1"/>
</dbReference>
<sequence>MTNKATKEILVVGAGPAGLIAALSLAKQGVTVRVIEKQTAFHVTSRGTGTHARTLEVYRFLGLLDDYLDVAVPMPQMRSYKLPGGTEPSRTWRLWEPIPPTPDRPILGNSKVLLGQYRLESIIRNHLAKLGVHVELATELVDLKHDGDGVTVKLKKNGTETVEETRVAYVIGSDGAKGITRKLMGATFQGQTKDEDGQVWADVELEGLTSEASSSLTNIELINVNLISVTMLANGDGDHHFHIGIMGIGFDPVELTDPKKFVEFISENIGRHDITFKRIISITYWKPKTCMVNRFYSGRVFIVGDAAHVHSPTGGQGLNTSIQDSFNLAWKLALVYNGLAPPELLASYETERLPVVNQMLATTNALYQRLAAYTSKGAGVQSADPQAALLQWHNVATLSQLNINYRWSSIVHDARGNGGIDDWALRARAFEGYPNEPVHAGDRAPDAPAIFDASGQRTQLHDIFKPMIHAVVVFTTGVGDAEKIDSVIQTVRALPKGTCQIVLLGRDTLPEPRDGVATYKDAEGHAFAAYHIEEGRVTVVAVRPDGYVGAFVHDAAGVQTYFSHIFLGL</sequence>
<dbReference type="InterPro" id="IPR012941">
    <property type="entry name" value="Phe_hydrox_C_dim_dom"/>
</dbReference>
<dbReference type="InterPro" id="IPR036249">
    <property type="entry name" value="Thioredoxin-like_sf"/>
</dbReference>
<dbReference type="SUPFAM" id="SSF52833">
    <property type="entry name" value="Thioredoxin-like"/>
    <property type="match status" value="1"/>
</dbReference>
<comment type="cofactor">
    <cofactor evidence="1">
        <name>FAD</name>
        <dbReference type="ChEBI" id="CHEBI:57692"/>
    </cofactor>
</comment>
<comment type="similarity">
    <text evidence="2">Belongs to the PheA/TfdB FAD monooxygenase family.</text>
</comment>
<dbReference type="OrthoDB" id="2690153at2759"/>
<evidence type="ECO:0000313" key="8">
    <source>
        <dbReference type="EMBL" id="CDO69064.1"/>
    </source>
</evidence>
<feature type="domain" description="FAD-binding" evidence="6">
    <location>
        <begin position="8"/>
        <end position="361"/>
    </location>
</feature>